<dbReference type="RefSeq" id="WP_158764673.1">
    <property type="nucleotide sequence ID" value="NZ_CP047045.1"/>
</dbReference>
<dbReference type="GO" id="GO:0016020">
    <property type="term" value="C:membrane"/>
    <property type="evidence" value="ECO:0007669"/>
    <property type="project" value="UniProtKB-SubCell"/>
</dbReference>
<dbReference type="InterPro" id="IPR020846">
    <property type="entry name" value="MFS_dom"/>
</dbReference>
<dbReference type="PANTHER" id="PTHR23505:SF79">
    <property type="entry name" value="PROTEIN SPINSTER"/>
    <property type="match status" value="1"/>
</dbReference>
<feature type="transmembrane region" description="Helical" evidence="6">
    <location>
        <begin position="401"/>
        <end position="427"/>
    </location>
</feature>
<dbReference type="InterPro" id="IPR044770">
    <property type="entry name" value="MFS_spinster-like"/>
</dbReference>
<keyword evidence="5 6" id="KW-0472">Membrane</keyword>
<evidence type="ECO:0000313" key="9">
    <source>
        <dbReference type="Proteomes" id="UP000431269"/>
    </source>
</evidence>
<evidence type="ECO:0000259" key="7">
    <source>
        <dbReference type="PROSITE" id="PS50850"/>
    </source>
</evidence>
<dbReference type="GO" id="GO:0022857">
    <property type="term" value="F:transmembrane transporter activity"/>
    <property type="evidence" value="ECO:0007669"/>
    <property type="project" value="InterPro"/>
</dbReference>
<evidence type="ECO:0000256" key="4">
    <source>
        <dbReference type="ARBA" id="ARBA00022989"/>
    </source>
</evidence>
<feature type="transmembrane region" description="Helical" evidence="6">
    <location>
        <begin position="59"/>
        <end position="82"/>
    </location>
</feature>
<evidence type="ECO:0000313" key="8">
    <source>
        <dbReference type="EMBL" id="QGZ93674.1"/>
    </source>
</evidence>
<dbReference type="SUPFAM" id="SSF103473">
    <property type="entry name" value="MFS general substrate transporter"/>
    <property type="match status" value="1"/>
</dbReference>
<sequence length="436" mass="45887">MTDATADDAPATPFKAGTYSYYVLFLLFLGYVMNFADRQVVAILAQDIKTDLGLSDTEMGLLTGPAIALFYAVLGVPMAYVADRVHRVRLLAICLVLWSGLTALGGVARNLVQLALTRVGVSIAEAGGTPISASLLADYFPPERRATALGFYSAASAVGVLFGFALGGIVNDLVGWRWAMVAAGTPGVILAVLMLLTLREPKRGAADPGGVKAAKPATGSMWDTLKRIWSIPEYRRIVIACSGANMSVYVLLAWAPSVALRSFDVTSGQVGIFMGLGIALLGAASLAGTGLMADAINKVSRVQPVRLIALFQYLVVPLMIATLFAPTFLLYMVAIAFAYAAIVSNSSVAWLVTQNATPPEMRASAAASMALVFNLVGLGLGPPLVGFISDQLTVQYGDESLRYALMLVAVSSLVAGLLLSFWVVPAVKAREAAGRR</sequence>
<dbReference type="AlphaFoldDB" id="A0A6I6ML32"/>
<keyword evidence="3 6" id="KW-0812">Transmembrane</keyword>
<keyword evidence="2" id="KW-0813">Transport</keyword>
<dbReference type="InterPro" id="IPR011701">
    <property type="entry name" value="MFS"/>
</dbReference>
<dbReference type="PROSITE" id="PS50850">
    <property type="entry name" value="MFS"/>
    <property type="match status" value="1"/>
</dbReference>
<keyword evidence="4 6" id="KW-1133">Transmembrane helix</keyword>
<dbReference type="KEGG" id="tsv:DSM104635_00486"/>
<name>A0A6I6ML32_9CAUL</name>
<dbReference type="Proteomes" id="UP000431269">
    <property type="component" value="Chromosome"/>
</dbReference>
<evidence type="ECO:0000256" key="1">
    <source>
        <dbReference type="ARBA" id="ARBA00004141"/>
    </source>
</evidence>
<feature type="transmembrane region" description="Helical" evidence="6">
    <location>
        <begin position="19"/>
        <end position="36"/>
    </location>
</feature>
<dbReference type="InterPro" id="IPR036259">
    <property type="entry name" value="MFS_trans_sf"/>
</dbReference>
<accession>A0A6I6ML32</accession>
<protein>
    <submittedName>
        <fullName evidence="8">L-galactonate transporter</fullName>
    </submittedName>
</protein>
<organism evidence="8 9">
    <name type="scientific">Terricaulis silvestris</name>
    <dbReference type="NCBI Taxonomy" id="2686094"/>
    <lineage>
        <taxon>Bacteria</taxon>
        <taxon>Pseudomonadati</taxon>
        <taxon>Pseudomonadota</taxon>
        <taxon>Alphaproteobacteria</taxon>
        <taxon>Caulobacterales</taxon>
        <taxon>Caulobacteraceae</taxon>
        <taxon>Terricaulis</taxon>
    </lineage>
</organism>
<feature type="transmembrane region" description="Helical" evidence="6">
    <location>
        <begin position="149"/>
        <end position="170"/>
    </location>
</feature>
<dbReference type="EMBL" id="CP047045">
    <property type="protein sequence ID" value="QGZ93674.1"/>
    <property type="molecule type" value="Genomic_DNA"/>
</dbReference>
<dbReference type="Pfam" id="PF07690">
    <property type="entry name" value="MFS_1"/>
    <property type="match status" value="1"/>
</dbReference>
<dbReference type="CDD" id="cd17328">
    <property type="entry name" value="MFS_spinster_like"/>
    <property type="match status" value="1"/>
</dbReference>
<evidence type="ECO:0000256" key="6">
    <source>
        <dbReference type="SAM" id="Phobius"/>
    </source>
</evidence>
<feature type="domain" description="Major facilitator superfamily (MFS) profile" evidence="7">
    <location>
        <begin position="23"/>
        <end position="428"/>
    </location>
</feature>
<evidence type="ECO:0000256" key="3">
    <source>
        <dbReference type="ARBA" id="ARBA00022692"/>
    </source>
</evidence>
<reference evidence="9" key="1">
    <citation type="submission" date="2019-12" db="EMBL/GenBank/DDBJ databases">
        <title>Complete genome of Terracaulis silvestris 0127_4.</title>
        <authorList>
            <person name="Vieira S."/>
            <person name="Riedel T."/>
            <person name="Sproer C."/>
            <person name="Pascual J."/>
            <person name="Boedeker C."/>
            <person name="Overmann J."/>
        </authorList>
    </citation>
    <scope>NUCLEOTIDE SEQUENCE [LARGE SCALE GENOMIC DNA]</scope>
    <source>
        <strain evidence="9">0127_4</strain>
    </source>
</reference>
<feature type="transmembrane region" description="Helical" evidence="6">
    <location>
        <begin position="88"/>
        <end position="108"/>
    </location>
</feature>
<feature type="transmembrane region" description="Helical" evidence="6">
    <location>
        <begin position="365"/>
        <end position="389"/>
    </location>
</feature>
<evidence type="ECO:0000256" key="2">
    <source>
        <dbReference type="ARBA" id="ARBA00022448"/>
    </source>
</evidence>
<dbReference type="PANTHER" id="PTHR23505">
    <property type="entry name" value="SPINSTER"/>
    <property type="match status" value="1"/>
</dbReference>
<feature type="transmembrane region" description="Helical" evidence="6">
    <location>
        <begin position="331"/>
        <end position="353"/>
    </location>
</feature>
<feature type="transmembrane region" description="Helical" evidence="6">
    <location>
        <begin position="305"/>
        <end position="325"/>
    </location>
</feature>
<dbReference type="Gene3D" id="1.20.1250.20">
    <property type="entry name" value="MFS general substrate transporter like domains"/>
    <property type="match status" value="1"/>
</dbReference>
<keyword evidence="9" id="KW-1185">Reference proteome</keyword>
<feature type="transmembrane region" description="Helical" evidence="6">
    <location>
        <begin position="176"/>
        <end position="196"/>
    </location>
</feature>
<feature type="transmembrane region" description="Helical" evidence="6">
    <location>
        <begin position="272"/>
        <end position="293"/>
    </location>
</feature>
<gene>
    <name evidence="8" type="primary">yjjL_1</name>
    <name evidence="8" type="ORF">DSM104635_00486</name>
</gene>
<feature type="transmembrane region" description="Helical" evidence="6">
    <location>
        <begin position="237"/>
        <end position="260"/>
    </location>
</feature>
<evidence type="ECO:0000256" key="5">
    <source>
        <dbReference type="ARBA" id="ARBA00023136"/>
    </source>
</evidence>
<proteinExistence type="predicted"/>
<comment type="subcellular location">
    <subcellularLocation>
        <location evidence="1">Membrane</location>
        <topology evidence="1">Multi-pass membrane protein</topology>
    </subcellularLocation>
</comment>